<dbReference type="EMBL" id="JAWNGA010000020">
    <property type="protein sequence ID" value="MDY5133794.1"/>
    <property type="molecule type" value="Genomic_DNA"/>
</dbReference>
<dbReference type="Pfam" id="PF00144">
    <property type="entry name" value="Beta-lactamase"/>
    <property type="match status" value="1"/>
</dbReference>
<dbReference type="RefSeq" id="WP_022866493.1">
    <property type="nucleotide sequence ID" value="NZ_CAMYCL010000005.1"/>
</dbReference>
<evidence type="ECO:0000313" key="2">
    <source>
        <dbReference type="EMBL" id="MDY5133794.1"/>
    </source>
</evidence>
<evidence type="ECO:0000313" key="5">
    <source>
        <dbReference type="Proteomes" id="UP001281731"/>
    </source>
</evidence>
<dbReference type="InterPro" id="IPR050789">
    <property type="entry name" value="Diverse_Enzym_Activities"/>
</dbReference>
<dbReference type="Proteomes" id="UP001281731">
    <property type="component" value="Unassembled WGS sequence"/>
</dbReference>
<dbReference type="EMBL" id="JAWNGC010000014">
    <property type="protein sequence ID" value="MDY5155601.1"/>
    <property type="molecule type" value="Genomic_DNA"/>
</dbReference>
<evidence type="ECO:0000259" key="1">
    <source>
        <dbReference type="Pfam" id="PF00144"/>
    </source>
</evidence>
<sequence length="274" mass="30452">MSTAPLASDTFLFDHSLAVINYDRSYAYRYGDTGQVYEFASVTKPLTAWATLIAVQEGYVDMDDVVLKNGATVSHILAHCSGLPVEKEGDSIAPETRRIYSNYGYEVIGQYVEQATGKSFSDWARLVLLDPLHMVSTRIDGSPARSGAGTVADLVRFLREIMRPQLLDPALARYATTPQYDGLRGILPGFGMQKNNQWGLGLEIKDGKTPHWLAKEFSPRTFGHFGMSGSFIWVDPDVGKAGVFLGAKQFNREHIHVWPSLTREMREQTGTLAR</sequence>
<dbReference type="EC" id="3.1.1.103" evidence="3"/>
<dbReference type="InterPro" id="IPR012338">
    <property type="entry name" value="Beta-lactam/transpept-like"/>
</dbReference>
<dbReference type="Proteomes" id="UP001275049">
    <property type="component" value="Unassembled WGS sequence"/>
</dbReference>
<keyword evidence="4" id="KW-1185">Reference proteome</keyword>
<organism evidence="3 5">
    <name type="scientific">Actinotignum urinale</name>
    <dbReference type="NCBI Taxonomy" id="190146"/>
    <lineage>
        <taxon>Bacteria</taxon>
        <taxon>Bacillati</taxon>
        <taxon>Actinomycetota</taxon>
        <taxon>Actinomycetes</taxon>
        <taxon>Actinomycetales</taxon>
        <taxon>Actinomycetaceae</taxon>
        <taxon>Actinotignum</taxon>
    </lineage>
</organism>
<accession>A0AAW9HNY8</accession>
<comment type="caution">
    <text evidence="3">The sequence shown here is derived from an EMBL/GenBank/DDBJ whole genome shotgun (WGS) entry which is preliminary data.</text>
</comment>
<dbReference type="PANTHER" id="PTHR43283">
    <property type="entry name" value="BETA-LACTAMASE-RELATED"/>
    <property type="match status" value="1"/>
</dbReference>
<dbReference type="GO" id="GO:0016787">
    <property type="term" value="F:hydrolase activity"/>
    <property type="evidence" value="ECO:0007669"/>
    <property type="project" value="UniProtKB-KW"/>
</dbReference>
<dbReference type="Gene3D" id="3.40.710.10">
    <property type="entry name" value="DD-peptidase/beta-lactamase superfamily"/>
    <property type="match status" value="1"/>
</dbReference>
<proteinExistence type="predicted"/>
<dbReference type="PANTHER" id="PTHR43283:SF15">
    <property type="entry name" value="CONSERVED PROTEIN"/>
    <property type="match status" value="1"/>
</dbReference>
<name>A0AAW9HNY8_9ACTO</name>
<evidence type="ECO:0000313" key="4">
    <source>
        <dbReference type="Proteomes" id="UP001275049"/>
    </source>
</evidence>
<reference evidence="3 4" key="1">
    <citation type="submission" date="2023-10" db="EMBL/GenBank/DDBJ databases">
        <title>Whole Genome based description of the genera Actinobaculum and Actinotignum reveals a complex phylogenetic relationship within the species included in the genus Actinotignum.</title>
        <authorList>
            <person name="Jensen C.S."/>
            <person name="Dargis R."/>
            <person name="Kemp M."/>
            <person name="Christensen J.J."/>
        </authorList>
    </citation>
    <scope>NUCLEOTIDE SEQUENCE</scope>
    <source>
        <strain evidence="3">SLA_B511</strain>
        <strain evidence="2 4">SLA_B974</strain>
    </source>
</reference>
<keyword evidence="3" id="KW-0378">Hydrolase</keyword>
<evidence type="ECO:0000313" key="3">
    <source>
        <dbReference type="EMBL" id="MDY5155601.1"/>
    </source>
</evidence>
<feature type="domain" description="Beta-lactamase-related" evidence="1">
    <location>
        <begin position="17"/>
        <end position="250"/>
    </location>
</feature>
<gene>
    <name evidence="3" type="ORF">R6G80_07705</name>
    <name evidence="2" type="ORF">R6G86_08630</name>
</gene>
<protein>
    <submittedName>
        <fullName evidence="3">Serine hydrolase domain-containing protein</fullName>
        <ecNumber evidence="3">3.1.1.103</ecNumber>
    </submittedName>
</protein>
<dbReference type="SUPFAM" id="SSF56601">
    <property type="entry name" value="beta-lactamase/transpeptidase-like"/>
    <property type="match status" value="1"/>
</dbReference>
<dbReference type="AlphaFoldDB" id="A0AAW9HNY8"/>
<dbReference type="InterPro" id="IPR001466">
    <property type="entry name" value="Beta-lactam-related"/>
</dbReference>